<dbReference type="Gene3D" id="3.40.50.620">
    <property type="entry name" value="HUPs"/>
    <property type="match status" value="1"/>
</dbReference>
<dbReference type="OrthoDB" id="108920at2157"/>
<organism evidence="2 3">
    <name type="scientific">Halobellus limi</name>
    <dbReference type="NCBI Taxonomy" id="699433"/>
    <lineage>
        <taxon>Archaea</taxon>
        <taxon>Methanobacteriati</taxon>
        <taxon>Methanobacteriota</taxon>
        <taxon>Stenosarchaea group</taxon>
        <taxon>Halobacteria</taxon>
        <taxon>Halobacteriales</taxon>
        <taxon>Haloferacaceae</taxon>
        <taxon>Halobellus</taxon>
    </lineage>
</organism>
<dbReference type="GO" id="GO:0016787">
    <property type="term" value="F:hydrolase activity"/>
    <property type="evidence" value="ECO:0007669"/>
    <property type="project" value="UniProtKB-KW"/>
</dbReference>
<gene>
    <name evidence="1" type="ORF">DV707_14485</name>
    <name evidence="2" type="ORF">SAMN04488133_3522</name>
</gene>
<reference evidence="1 4" key="2">
    <citation type="journal article" date="2019" name="Nat. Commun.">
        <title>A new type of DNA phosphorothioation-based antiviral system in archaea.</title>
        <authorList>
            <person name="Xiong L."/>
            <person name="Liu S."/>
            <person name="Chen S."/>
            <person name="Xiao Y."/>
            <person name="Zhu B."/>
            <person name="Gao Y."/>
            <person name="Zhang Y."/>
            <person name="Chen B."/>
            <person name="Luo J."/>
            <person name="Deng Z."/>
            <person name="Chen X."/>
            <person name="Wang L."/>
            <person name="Chen S."/>
        </authorList>
    </citation>
    <scope>NUCLEOTIDE SEQUENCE [LARGE SCALE GENOMIC DNA]</scope>
    <source>
        <strain evidence="1 4">CGMCC 1.10331</strain>
    </source>
</reference>
<evidence type="ECO:0000313" key="4">
    <source>
        <dbReference type="Proteomes" id="UP000296733"/>
    </source>
</evidence>
<name>A0A1H6CL87_9EURY</name>
<dbReference type="Proteomes" id="UP000296733">
    <property type="component" value="Chromosome"/>
</dbReference>
<evidence type="ECO:0000313" key="2">
    <source>
        <dbReference type="EMBL" id="SEG73682.1"/>
    </source>
</evidence>
<dbReference type="NCBIfam" id="NF011155">
    <property type="entry name" value="PRK14561.1"/>
    <property type="match status" value="1"/>
</dbReference>
<dbReference type="KEGG" id="hlm:DV707_14485"/>
<dbReference type="EMBL" id="FNVN01000008">
    <property type="protein sequence ID" value="SEG73682.1"/>
    <property type="molecule type" value="Genomic_DNA"/>
</dbReference>
<accession>A0A1H6CL87</accession>
<protein>
    <submittedName>
        <fullName evidence="1">Alpha hydrolase</fullName>
    </submittedName>
</protein>
<dbReference type="Pfam" id="PF24167">
    <property type="entry name" value="DUF7411"/>
    <property type="match status" value="1"/>
</dbReference>
<dbReference type="GeneID" id="39859326"/>
<evidence type="ECO:0000313" key="3">
    <source>
        <dbReference type="Proteomes" id="UP000236740"/>
    </source>
</evidence>
<proteinExistence type="predicted"/>
<dbReference type="SUPFAM" id="SSF52402">
    <property type="entry name" value="Adenine nucleotide alpha hydrolases-like"/>
    <property type="match status" value="1"/>
</dbReference>
<keyword evidence="1" id="KW-0378">Hydrolase</keyword>
<dbReference type="InterPro" id="IPR014729">
    <property type="entry name" value="Rossmann-like_a/b/a_fold"/>
</dbReference>
<dbReference type="AlphaFoldDB" id="A0A1H6CL87"/>
<dbReference type="EMBL" id="CP031311">
    <property type="protein sequence ID" value="QCC48762.1"/>
    <property type="molecule type" value="Genomic_DNA"/>
</dbReference>
<dbReference type="Proteomes" id="UP000236740">
    <property type="component" value="Unassembled WGS sequence"/>
</dbReference>
<evidence type="ECO:0000313" key="1">
    <source>
        <dbReference type="EMBL" id="QCC48762.1"/>
    </source>
</evidence>
<sequence>MDLALLYSGGKDSTLAALFLDSFYDVTLVTGRFGITGDWEHAEAAADRLGYPFEAVDLDRSVAEAAVDEMLDDGYPRHGIQRVHEHALETVAELDVDAVADGSRRDDRVPTVSRAQAQSLEDRHGVDYLSPLAGLGRNAVDRLVEETLTVETGPSETIPKGDYEAELRSLIAERAGEDAVESVFPAHEQSYVRGLRSDG</sequence>
<reference evidence="2 3" key="1">
    <citation type="submission" date="2016-10" db="EMBL/GenBank/DDBJ databases">
        <authorList>
            <person name="de Groot N.N."/>
        </authorList>
    </citation>
    <scope>NUCLEOTIDE SEQUENCE [LARGE SCALE GENOMIC DNA]</scope>
    <source>
        <strain evidence="2 3">CGMCC 1.10331</strain>
    </source>
</reference>
<dbReference type="RefSeq" id="WP_103993066.1">
    <property type="nucleotide sequence ID" value="NZ_CP031311.1"/>
</dbReference>
<dbReference type="InterPro" id="IPR055834">
    <property type="entry name" value="DUF7411"/>
</dbReference>
<keyword evidence="3" id="KW-1185">Reference proteome</keyword>